<feature type="region of interest" description="Disordered" evidence="1">
    <location>
        <begin position="172"/>
        <end position="220"/>
    </location>
</feature>
<evidence type="ECO:0000313" key="2">
    <source>
        <dbReference type="EMBL" id="CAB1426487.1"/>
    </source>
</evidence>
<gene>
    <name evidence="2" type="ORF">PLEPLA_LOCUS14423</name>
</gene>
<sequence length="245" mass="26109">MYSERYLVSVPFGPNRGEAAVLSSWLALIKHRKTHTLGGLRDTNRADTKISSSRPAEPQPPIVWLKQWTVPVAHAAICHPTLPSLILILSPAQPSPAGPLSHPHKKASCTGGAVEGGTRGDKGREELAELGGAPHRDPLTWFPGPAGQTAQTDSTVSTPCLLLSFISHRDPRGRRIDRGGGWRETQGEGEGGGANEHNEEADTDYADHLPPSLHSSLGTDLSIPYRQAPALSSPPCDPSLVCSLL</sequence>
<organism evidence="2 3">
    <name type="scientific">Pleuronectes platessa</name>
    <name type="common">European plaice</name>
    <dbReference type="NCBI Taxonomy" id="8262"/>
    <lineage>
        <taxon>Eukaryota</taxon>
        <taxon>Metazoa</taxon>
        <taxon>Chordata</taxon>
        <taxon>Craniata</taxon>
        <taxon>Vertebrata</taxon>
        <taxon>Euteleostomi</taxon>
        <taxon>Actinopterygii</taxon>
        <taxon>Neopterygii</taxon>
        <taxon>Teleostei</taxon>
        <taxon>Neoteleostei</taxon>
        <taxon>Acanthomorphata</taxon>
        <taxon>Carangaria</taxon>
        <taxon>Pleuronectiformes</taxon>
        <taxon>Pleuronectoidei</taxon>
        <taxon>Pleuronectidae</taxon>
        <taxon>Pleuronectes</taxon>
    </lineage>
</organism>
<feature type="region of interest" description="Disordered" evidence="1">
    <location>
        <begin position="39"/>
        <end position="58"/>
    </location>
</feature>
<comment type="caution">
    <text evidence="2">The sequence shown here is derived from an EMBL/GenBank/DDBJ whole genome shotgun (WGS) entry which is preliminary data.</text>
</comment>
<name>A0A9N7U9A9_PLEPL</name>
<dbReference type="AlphaFoldDB" id="A0A9N7U9A9"/>
<proteinExistence type="predicted"/>
<feature type="region of interest" description="Disordered" evidence="1">
    <location>
        <begin position="97"/>
        <end position="124"/>
    </location>
</feature>
<evidence type="ECO:0000313" key="3">
    <source>
        <dbReference type="Proteomes" id="UP001153269"/>
    </source>
</evidence>
<dbReference type="EMBL" id="CADEAL010000890">
    <property type="protein sequence ID" value="CAB1426487.1"/>
    <property type="molecule type" value="Genomic_DNA"/>
</dbReference>
<dbReference type="Proteomes" id="UP001153269">
    <property type="component" value="Unassembled WGS sequence"/>
</dbReference>
<evidence type="ECO:0000256" key="1">
    <source>
        <dbReference type="SAM" id="MobiDB-lite"/>
    </source>
</evidence>
<keyword evidence="3" id="KW-1185">Reference proteome</keyword>
<reference evidence="2" key="1">
    <citation type="submission" date="2020-03" db="EMBL/GenBank/DDBJ databases">
        <authorList>
            <person name="Weist P."/>
        </authorList>
    </citation>
    <scope>NUCLEOTIDE SEQUENCE</scope>
</reference>
<protein>
    <submittedName>
        <fullName evidence="2">Uncharacterized protein</fullName>
    </submittedName>
</protein>
<accession>A0A9N7U9A9</accession>
<feature type="compositionally biased region" description="Basic and acidic residues" evidence="1">
    <location>
        <begin position="172"/>
        <end position="181"/>
    </location>
</feature>